<dbReference type="PROSITE" id="PS00036">
    <property type="entry name" value="BZIP_BASIC"/>
    <property type="match status" value="1"/>
</dbReference>
<accession>A0A6G1K2Z4</accession>
<evidence type="ECO:0000259" key="2">
    <source>
        <dbReference type="PROSITE" id="PS00036"/>
    </source>
</evidence>
<dbReference type="AlphaFoldDB" id="A0A6G1K2Z4"/>
<protein>
    <recommendedName>
        <fullName evidence="2">BZIP domain-containing protein</fullName>
    </recommendedName>
</protein>
<dbReference type="PANTHER" id="PTHR38116">
    <property type="entry name" value="CHROMOSOME 7, WHOLE GENOME SHOTGUN SEQUENCE"/>
    <property type="match status" value="1"/>
</dbReference>
<feature type="region of interest" description="Disordered" evidence="1">
    <location>
        <begin position="1"/>
        <end position="33"/>
    </location>
</feature>
<dbReference type="CDD" id="cd14688">
    <property type="entry name" value="bZIP_YAP"/>
    <property type="match status" value="1"/>
</dbReference>
<reference evidence="3" key="1">
    <citation type="journal article" date="2020" name="Stud. Mycol.">
        <title>101 Dothideomycetes genomes: a test case for predicting lifestyles and emergence of pathogens.</title>
        <authorList>
            <person name="Haridas S."/>
            <person name="Albert R."/>
            <person name="Binder M."/>
            <person name="Bloem J."/>
            <person name="Labutti K."/>
            <person name="Salamov A."/>
            <person name="Andreopoulos B."/>
            <person name="Baker S."/>
            <person name="Barry K."/>
            <person name="Bills G."/>
            <person name="Bluhm B."/>
            <person name="Cannon C."/>
            <person name="Castanera R."/>
            <person name="Culley D."/>
            <person name="Daum C."/>
            <person name="Ezra D."/>
            <person name="Gonzalez J."/>
            <person name="Henrissat B."/>
            <person name="Kuo A."/>
            <person name="Liang C."/>
            <person name="Lipzen A."/>
            <person name="Lutzoni F."/>
            <person name="Magnuson J."/>
            <person name="Mondo S."/>
            <person name="Nolan M."/>
            <person name="Ohm R."/>
            <person name="Pangilinan J."/>
            <person name="Park H.-J."/>
            <person name="Ramirez L."/>
            <person name="Alfaro M."/>
            <person name="Sun H."/>
            <person name="Tritt A."/>
            <person name="Yoshinaga Y."/>
            <person name="Zwiers L.-H."/>
            <person name="Turgeon B."/>
            <person name="Goodwin S."/>
            <person name="Spatafora J."/>
            <person name="Crous P."/>
            <person name="Grigoriev I."/>
        </authorList>
    </citation>
    <scope>NUCLEOTIDE SEQUENCE</scope>
    <source>
        <strain evidence="3">CBS 279.74</strain>
    </source>
</reference>
<dbReference type="EMBL" id="MU005774">
    <property type="protein sequence ID" value="KAF2706983.1"/>
    <property type="molecule type" value="Genomic_DNA"/>
</dbReference>
<dbReference type="InterPro" id="IPR046347">
    <property type="entry name" value="bZIP_sf"/>
</dbReference>
<dbReference type="Pfam" id="PF11905">
    <property type="entry name" value="DUF3425"/>
    <property type="match status" value="1"/>
</dbReference>
<name>A0A6G1K2Z4_9PLEO</name>
<dbReference type="InterPro" id="IPR004827">
    <property type="entry name" value="bZIP"/>
</dbReference>
<keyword evidence="4" id="KW-1185">Reference proteome</keyword>
<organism evidence="3 4">
    <name type="scientific">Pleomassaria siparia CBS 279.74</name>
    <dbReference type="NCBI Taxonomy" id="1314801"/>
    <lineage>
        <taxon>Eukaryota</taxon>
        <taxon>Fungi</taxon>
        <taxon>Dikarya</taxon>
        <taxon>Ascomycota</taxon>
        <taxon>Pezizomycotina</taxon>
        <taxon>Dothideomycetes</taxon>
        <taxon>Pleosporomycetidae</taxon>
        <taxon>Pleosporales</taxon>
        <taxon>Pleomassariaceae</taxon>
        <taxon>Pleomassaria</taxon>
    </lineage>
</organism>
<evidence type="ECO:0000256" key="1">
    <source>
        <dbReference type="SAM" id="MobiDB-lite"/>
    </source>
</evidence>
<sequence>MDNRTDQKANRKQPYKRKMTEKRRLQNRAAQKTLREKRKNRVNLLERSIATSSSNEASLTEEYGDMSIEDDIATKENALNIALTTNTDVASSAVTLDSDVSTLTGSKEGSLAEEGYNAEEQLAYAKTKRLGLRTVILAGIKALSSQESMSPTSDARPSRSASSRLSSPASEFFSFLPTPSTNGIFLRLQANTEAYQENARTLGLALEEIMRPSCKSPFIDSYSSSIALSHSNPIPIDLRPTPTQIQFKHHPFIDLIPFPWFRDRIIIFGAIDPPTFSPADLKRDILGGGLLCWKSKGTSTGQPWDRRSWEAAPWFLTKWGWLIEEQGQVEEQSRWWRQLRGE</sequence>
<proteinExistence type="predicted"/>
<evidence type="ECO:0000313" key="3">
    <source>
        <dbReference type="EMBL" id="KAF2706983.1"/>
    </source>
</evidence>
<feature type="region of interest" description="Disordered" evidence="1">
    <location>
        <begin position="146"/>
        <end position="165"/>
    </location>
</feature>
<dbReference type="Gene3D" id="1.20.5.170">
    <property type="match status" value="1"/>
</dbReference>
<dbReference type="OrthoDB" id="5973539at2759"/>
<feature type="compositionally biased region" description="Basic residues" evidence="1">
    <location>
        <begin position="10"/>
        <end position="21"/>
    </location>
</feature>
<dbReference type="Proteomes" id="UP000799428">
    <property type="component" value="Unassembled WGS sequence"/>
</dbReference>
<feature type="domain" description="BZIP" evidence="2">
    <location>
        <begin position="22"/>
        <end position="37"/>
    </location>
</feature>
<dbReference type="SUPFAM" id="SSF57959">
    <property type="entry name" value="Leucine zipper domain"/>
    <property type="match status" value="1"/>
</dbReference>
<evidence type="ECO:0000313" key="4">
    <source>
        <dbReference type="Proteomes" id="UP000799428"/>
    </source>
</evidence>
<gene>
    <name evidence="3" type="ORF">K504DRAFT_447043</name>
</gene>
<dbReference type="GO" id="GO:0003700">
    <property type="term" value="F:DNA-binding transcription factor activity"/>
    <property type="evidence" value="ECO:0007669"/>
    <property type="project" value="InterPro"/>
</dbReference>
<feature type="compositionally biased region" description="Low complexity" evidence="1">
    <location>
        <begin position="150"/>
        <end position="165"/>
    </location>
</feature>
<dbReference type="PANTHER" id="PTHR38116:SF9">
    <property type="entry name" value="BZIP DOMAIN-CONTAINING PROTEIN"/>
    <property type="match status" value="1"/>
</dbReference>
<dbReference type="InterPro" id="IPR021833">
    <property type="entry name" value="DUF3425"/>
</dbReference>